<protein>
    <submittedName>
        <fullName evidence="2">Venom protein 13_2</fullName>
    </submittedName>
</protein>
<dbReference type="OrthoDB" id="7679028at2759"/>
<dbReference type="EMBL" id="CAJNRD030001116">
    <property type="protein sequence ID" value="CAG5075147.1"/>
    <property type="molecule type" value="Genomic_DNA"/>
</dbReference>
<dbReference type="PANTHER" id="PTHR13593">
    <property type="match status" value="1"/>
</dbReference>
<comment type="caution">
    <text evidence="2">The sequence shown here is derived from an EMBL/GenBank/DDBJ whole genome shotgun (WGS) entry which is preliminary data.</text>
</comment>
<feature type="chain" id="PRO_5035248820" evidence="1">
    <location>
        <begin position="26"/>
        <end position="325"/>
    </location>
</feature>
<evidence type="ECO:0000313" key="3">
    <source>
        <dbReference type="Proteomes" id="UP000786811"/>
    </source>
</evidence>
<keyword evidence="3" id="KW-1185">Reference proteome</keyword>
<gene>
    <name evidence="2" type="ORF">HICCMSTLAB_LOCUS1302</name>
</gene>
<sequence length="325" mass="37597">MTSHFIKKLLISIVITFYLISAVKACWLKCPDYVGHYKKNVPRKRIISHLSDSLKLRQLALIGTRHSASQGANFETQKLTISQQLNYGVRVLDSAIWSSSNIFWLYGWKSYFMPFDKFLREVNFFLTAHPREFVIILMREEWKPASDVTKSYCEIVQYYRDLADGHRIVTKWTLEDTIGQHRGKILLAGSDSAFNKCDFDVTNNCQLQRTSISTDSTSDVEDKWIDAQNFHDRIYRKNSGSCFVNFLADFADSNTWKLAVRGYYTKRNPDCEAPINVRMASYFSTPHRALVIVMADYVTQELIDSILSTNFKGDSFYTSYTDDSE</sequence>
<dbReference type="GO" id="GO:0008081">
    <property type="term" value="F:phosphoric diester hydrolase activity"/>
    <property type="evidence" value="ECO:0007669"/>
    <property type="project" value="InterPro"/>
</dbReference>
<feature type="signal peptide" evidence="1">
    <location>
        <begin position="1"/>
        <end position="25"/>
    </location>
</feature>
<dbReference type="GO" id="GO:0006629">
    <property type="term" value="P:lipid metabolic process"/>
    <property type="evidence" value="ECO:0007669"/>
    <property type="project" value="InterPro"/>
</dbReference>
<dbReference type="PANTHER" id="PTHR13593:SF113">
    <property type="entry name" value="SI:DKEY-266F7.9"/>
    <property type="match status" value="1"/>
</dbReference>
<evidence type="ECO:0000313" key="2">
    <source>
        <dbReference type="EMBL" id="CAG5075147.1"/>
    </source>
</evidence>
<name>A0A8J2EAC1_COTCN</name>
<dbReference type="Pfam" id="PF26146">
    <property type="entry name" value="PI-PLC_X"/>
    <property type="match status" value="1"/>
</dbReference>
<dbReference type="SUPFAM" id="SSF51695">
    <property type="entry name" value="PLC-like phosphodiesterases"/>
    <property type="match status" value="1"/>
</dbReference>
<organism evidence="2 3">
    <name type="scientific">Cotesia congregata</name>
    <name type="common">Parasitoid wasp</name>
    <name type="synonym">Apanteles congregatus</name>
    <dbReference type="NCBI Taxonomy" id="51543"/>
    <lineage>
        <taxon>Eukaryota</taxon>
        <taxon>Metazoa</taxon>
        <taxon>Ecdysozoa</taxon>
        <taxon>Arthropoda</taxon>
        <taxon>Hexapoda</taxon>
        <taxon>Insecta</taxon>
        <taxon>Pterygota</taxon>
        <taxon>Neoptera</taxon>
        <taxon>Endopterygota</taxon>
        <taxon>Hymenoptera</taxon>
        <taxon>Apocrita</taxon>
        <taxon>Ichneumonoidea</taxon>
        <taxon>Braconidae</taxon>
        <taxon>Microgastrinae</taxon>
        <taxon>Cotesia</taxon>
    </lineage>
</organism>
<accession>A0A8J2EAC1</accession>
<reference evidence="2" key="1">
    <citation type="submission" date="2021-04" db="EMBL/GenBank/DDBJ databases">
        <authorList>
            <person name="Chebbi M.A.C M."/>
        </authorList>
    </citation>
    <scope>NUCLEOTIDE SEQUENCE</scope>
</reference>
<dbReference type="InterPro" id="IPR017946">
    <property type="entry name" value="PLC-like_Pdiesterase_TIM-brl"/>
</dbReference>
<proteinExistence type="predicted"/>
<dbReference type="Proteomes" id="UP000786811">
    <property type="component" value="Unassembled WGS sequence"/>
</dbReference>
<evidence type="ECO:0000256" key="1">
    <source>
        <dbReference type="SAM" id="SignalP"/>
    </source>
</evidence>
<keyword evidence="1" id="KW-0732">Signal</keyword>
<dbReference type="AlphaFoldDB" id="A0A8J2EAC1"/>
<dbReference type="Gene3D" id="3.20.20.190">
    <property type="entry name" value="Phosphatidylinositol (PI) phosphodiesterase"/>
    <property type="match status" value="1"/>
</dbReference>
<dbReference type="InterPro" id="IPR051057">
    <property type="entry name" value="PI-PLC_domain"/>
</dbReference>